<proteinExistence type="predicted"/>
<evidence type="ECO:0000313" key="1">
    <source>
        <dbReference type="EMBL" id="MBV4516753.1"/>
    </source>
</evidence>
<dbReference type="Proteomes" id="UP000624243">
    <property type="component" value="Unassembled WGS sequence"/>
</dbReference>
<accession>A0ACC5UQM7</accession>
<name>A0ACC5UQM7_9PSED</name>
<reference evidence="1 2" key="1">
    <citation type="journal article" date="2020" name="Microorganisms">
        <title>Reliable Identification of Environmental Pseudomonas Isolates Using the rpoD Gene.</title>
        <authorList>
            <consortium name="The Broad Institute Genome Sequencing Platform"/>
            <person name="Girard L."/>
            <person name="Lood C."/>
            <person name="Rokni-Zadeh H."/>
            <person name="van Noort V."/>
            <person name="Lavigne R."/>
            <person name="De Mot R."/>
        </authorList>
    </citation>
    <scope>NUCLEOTIDE SEQUENCE [LARGE SCALE GENOMIC DNA]</scope>
    <source>
        <strain evidence="1 2">RW1P2</strain>
    </source>
</reference>
<gene>
    <name evidence="1" type="ORF">HU758_016375</name>
</gene>
<dbReference type="EMBL" id="JABWSB020000010">
    <property type="protein sequence ID" value="MBV4516753.1"/>
    <property type="molecule type" value="Genomic_DNA"/>
</dbReference>
<organism evidence="1 2">
    <name type="scientific">Pseudomonas kurunegalensis</name>
    <dbReference type="NCBI Taxonomy" id="485880"/>
    <lineage>
        <taxon>Bacteria</taxon>
        <taxon>Pseudomonadati</taxon>
        <taxon>Pseudomonadota</taxon>
        <taxon>Gammaproteobacteria</taxon>
        <taxon>Pseudomonadales</taxon>
        <taxon>Pseudomonadaceae</taxon>
        <taxon>Pseudomonas</taxon>
    </lineage>
</organism>
<comment type="caution">
    <text evidence="1">The sequence shown here is derived from an EMBL/GenBank/DDBJ whole genome shotgun (WGS) entry which is preliminary data.</text>
</comment>
<sequence>MTIALNGLGWQAAVHQQQRTSGVDPAAGDMLQFHLPVVARNATAQQGSENTSQQDAEDAREEAFAKLKLQLQNPGTSIGPSADASTEVTSSARQAFHDFMSKSPAEMIKEKLLRELGLTEDDYNALPPEKKELVDQQIAQRMKDDVEAKTLAKVDALATGNEEEALTTSQV</sequence>
<evidence type="ECO:0000313" key="2">
    <source>
        <dbReference type="Proteomes" id="UP000624243"/>
    </source>
</evidence>
<keyword evidence="2" id="KW-1185">Reference proteome</keyword>
<protein>
    <submittedName>
        <fullName evidence="1">Uncharacterized protein</fullName>
    </submittedName>
</protein>